<evidence type="ECO:0000256" key="2">
    <source>
        <dbReference type="SAM" id="Phobius"/>
    </source>
</evidence>
<dbReference type="PANTHER" id="PTHR43667">
    <property type="entry name" value="CYCLOPROPANE-FATTY-ACYL-PHOSPHOLIPID SYNTHASE"/>
    <property type="match status" value="1"/>
</dbReference>
<proteinExistence type="predicted"/>
<feature type="region of interest" description="Disordered" evidence="1">
    <location>
        <begin position="216"/>
        <end position="242"/>
    </location>
</feature>
<dbReference type="Pfam" id="PF02353">
    <property type="entry name" value="CMAS"/>
    <property type="match status" value="2"/>
</dbReference>
<evidence type="ECO:0000313" key="3">
    <source>
        <dbReference type="EMBL" id="KAF8469395.1"/>
    </source>
</evidence>
<keyword evidence="2" id="KW-1133">Transmembrane helix</keyword>
<evidence type="ECO:0000313" key="4">
    <source>
        <dbReference type="Proteomes" id="UP000759537"/>
    </source>
</evidence>
<feature type="compositionally biased region" description="Low complexity" evidence="1">
    <location>
        <begin position="228"/>
        <end position="242"/>
    </location>
</feature>
<evidence type="ECO:0000256" key="1">
    <source>
        <dbReference type="SAM" id="MobiDB-lite"/>
    </source>
</evidence>
<reference evidence="3" key="2">
    <citation type="journal article" date="2020" name="Nat. Commun.">
        <title>Large-scale genome sequencing of mycorrhizal fungi provides insights into the early evolution of symbiotic traits.</title>
        <authorList>
            <person name="Miyauchi S."/>
            <person name="Kiss E."/>
            <person name="Kuo A."/>
            <person name="Drula E."/>
            <person name="Kohler A."/>
            <person name="Sanchez-Garcia M."/>
            <person name="Morin E."/>
            <person name="Andreopoulos B."/>
            <person name="Barry K.W."/>
            <person name="Bonito G."/>
            <person name="Buee M."/>
            <person name="Carver A."/>
            <person name="Chen C."/>
            <person name="Cichocki N."/>
            <person name="Clum A."/>
            <person name="Culley D."/>
            <person name="Crous P.W."/>
            <person name="Fauchery L."/>
            <person name="Girlanda M."/>
            <person name="Hayes R.D."/>
            <person name="Keri Z."/>
            <person name="LaButti K."/>
            <person name="Lipzen A."/>
            <person name="Lombard V."/>
            <person name="Magnuson J."/>
            <person name="Maillard F."/>
            <person name="Murat C."/>
            <person name="Nolan M."/>
            <person name="Ohm R.A."/>
            <person name="Pangilinan J."/>
            <person name="Pereira M.F."/>
            <person name="Perotto S."/>
            <person name="Peter M."/>
            <person name="Pfister S."/>
            <person name="Riley R."/>
            <person name="Sitrit Y."/>
            <person name="Stielow J.B."/>
            <person name="Szollosi G."/>
            <person name="Zifcakova L."/>
            <person name="Stursova M."/>
            <person name="Spatafora J.W."/>
            <person name="Tedersoo L."/>
            <person name="Vaario L.M."/>
            <person name="Yamada A."/>
            <person name="Yan M."/>
            <person name="Wang P."/>
            <person name="Xu J."/>
            <person name="Bruns T."/>
            <person name="Baldrian P."/>
            <person name="Vilgalys R."/>
            <person name="Dunand C."/>
            <person name="Henrissat B."/>
            <person name="Grigoriev I.V."/>
            <person name="Hibbett D."/>
            <person name="Nagy L.G."/>
            <person name="Martin F.M."/>
        </authorList>
    </citation>
    <scope>NUCLEOTIDE SEQUENCE</scope>
    <source>
        <strain evidence="3">Prilba</strain>
    </source>
</reference>
<dbReference type="AlphaFoldDB" id="A0A9P5JWY7"/>
<dbReference type="InterPro" id="IPR029063">
    <property type="entry name" value="SAM-dependent_MTases_sf"/>
</dbReference>
<keyword evidence="4" id="KW-1185">Reference proteome</keyword>
<name>A0A9P5JWY7_9AGAM</name>
<dbReference type="Gene3D" id="3.40.50.150">
    <property type="entry name" value="Vaccinia Virus protein VP39"/>
    <property type="match status" value="1"/>
</dbReference>
<dbReference type="PANTHER" id="PTHR43667:SF2">
    <property type="entry name" value="FATTY ACID C-METHYL TRANSFERASE"/>
    <property type="match status" value="1"/>
</dbReference>
<comment type="caution">
    <text evidence="3">The sequence shown here is derived from an EMBL/GenBank/DDBJ whole genome shotgun (WGS) entry which is preliminary data.</text>
</comment>
<sequence>MSSQLLDVPHRHPSSIWSFADNTLTLLREAVLTAGYVPLTTLAEKAVVSVLRNITIGRLRIVTDKCTYGFPERDTDNEEELHGELRVINDAFWVRLCTMGDLGFAEAYMFGDVACEDLISTFLIFLKNKDSLTSLNSTFSWLFSLPQRLTSFRFLNSLGNSRSNISAHYDLSDDMFRAFLSEDMTYSCAVFSDLDGDLRETPLLGFSNHKIRQLLTPSPPSETTFGDSNTSTSHTPSTWPTPSLADTLVDAQQRKLAHVVSRARIFPGHRVLEIGSGWGSLALYIVRHIPEVQIDTITLSENQCAHVRAEVARQGFEDRIRVHLLDYREMPQEWDRSFDRVVSIEMIEAVGLENVDVYWAAIDRVLKRKNAAGVIQGITIPEARFAQYSKQMDFIQKWSELFPGGALPTVTLLVNSLASATSGQLVVDSISNIGPHYARTLREWRRRFVDNFAEIEQALRKDHPGVFDSEQGAHELAVFRRKWLYYLCVCLFFGEILWADIIVLFNHHLLSCYCEIGFTTRMLGDHIITFTREGHEEMGCDVFE</sequence>
<keyword evidence="2" id="KW-0472">Membrane</keyword>
<dbReference type="EMBL" id="WHVB01000028">
    <property type="protein sequence ID" value="KAF8469395.1"/>
    <property type="molecule type" value="Genomic_DNA"/>
</dbReference>
<dbReference type="Proteomes" id="UP000759537">
    <property type="component" value="Unassembled WGS sequence"/>
</dbReference>
<accession>A0A9P5JWY7</accession>
<keyword evidence="2" id="KW-0812">Transmembrane</keyword>
<dbReference type="InterPro" id="IPR050723">
    <property type="entry name" value="CFA/CMAS"/>
</dbReference>
<reference evidence="3" key="1">
    <citation type="submission" date="2019-10" db="EMBL/GenBank/DDBJ databases">
        <authorList>
            <consortium name="DOE Joint Genome Institute"/>
            <person name="Kuo A."/>
            <person name="Miyauchi S."/>
            <person name="Kiss E."/>
            <person name="Drula E."/>
            <person name="Kohler A."/>
            <person name="Sanchez-Garcia M."/>
            <person name="Andreopoulos B."/>
            <person name="Barry K.W."/>
            <person name="Bonito G."/>
            <person name="Buee M."/>
            <person name="Carver A."/>
            <person name="Chen C."/>
            <person name="Cichocki N."/>
            <person name="Clum A."/>
            <person name="Culley D."/>
            <person name="Crous P.W."/>
            <person name="Fauchery L."/>
            <person name="Girlanda M."/>
            <person name="Hayes R."/>
            <person name="Keri Z."/>
            <person name="LaButti K."/>
            <person name="Lipzen A."/>
            <person name="Lombard V."/>
            <person name="Magnuson J."/>
            <person name="Maillard F."/>
            <person name="Morin E."/>
            <person name="Murat C."/>
            <person name="Nolan M."/>
            <person name="Ohm R."/>
            <person name="Pangilinan J."/>
            <person name="Pereira M."/>
            <person name="Perotto S."/>
            <person name="Peter M."/>
            <person name="Riley R."/>
            <person name="Sitrit Y."/>
            <person name="Stielow B."/>
            <person name="Szollosi G."/>
            <person name="Zifcakova L."/>
            <person name="Stursova M."/>
            <person name="Spatafora J.W."/>
            <person name="Tedersoo L."/>
            <person name="Vaario L.-M."/>
            <person name="Yamada A."/>
            <person name="Yan M."/>
            <person name="Wang P."/>
            <person name="Xu J."/>
            <person name="Bruns T."/>
            <person name="Baldrian P."/>
            <person name="Vilgalys R."/>
            <person name="Henrissat B."/>
            <person name="Grigoriev I.V."/>
            <person name="Hibbett D."/>
            <person name="Nagy L.G."/>
            <person name="Martin F.M."/>
        </authorList>
    </citation>
    <scope>NUCLEOTIDE SEQUENCE</scope>
    <source>
        <strain evidence="3">Prilba</strain>
    </source>
</reference>
<gene>
    <name evidence="3" type="ORF">DFH94DRAFT_773564</name>
</gene>
<dbReference type="OrthoDB" id="8300214at2759"/>
<dbReference type="CDD" id="cd02440">
    <property type="entry name" value="AdoMet_MTases"/>
    <property type="match status" value="1"/>
</dbReference>
<organism evidence="3 4">
    <name type="scientific">Russula ochroleuca</name>
    <dbReference type="NCBI Taxonomy" id="152965"/>
    <lineage>
        <taxon>Eukaryota</taxon>
        <taxon>Fungi</taxon>
        <taxon>Dikarya</taxon>
        <taxon>Basidiomycota</taxon>
        <taxon>Agaricomycotina</taxon>
        <taxon>Agaricomycetes</taxon>
        <taxon>Russulales</taxon>
        <taxon>Russulaceae</taxon>
        <taxon>Russula</taxon>
    </lineage>
</organism>
<feature type="transmembrane region" description="Helical" evidence="2">
    <location>
        <begin position="483"/>
        <end position="505"/>
    </location>
</feature>
<protein>
    <submittedName>
        <fullName evidence="3">Cyclopropane-fatty-acyl-phospholipid synthase</fullName>
    </submittedName>
</protein>
<dbReference type="SUPFAM" id="SSF53335">
    <property type="entry name" value="S-adenosyl-L-methionine-dependent methyltransferases"/>
    <property type="match status" value="1"/>
</dbReference>